<keyword evidence="3" id="KW-1185">Reference proteome</keyword>
<feature type="domain" description="HD" evidence="1">
    <location>
        <begin position="23"/>
        <end position="125"/>
    </location>
</feature>
<dbReference type="EMBL" id="QGGI01000004">
    <property type="protein sequence ID" value="PWJ95590.1"/>
    <property type="molecule type" value="Genomic_DNA"/>
</dbReference>
<reference evidence="2 3" key="1">
    <citation type="submission" date="2018-05" db="EMBL/GenBank/DDBJ databases">
        <title>Genomic Encyclopedia of Type Strains, Phase IV (KMG-IV): sequencing the most valuable type-strain genomes for metagenomic binning, comparative biology and taxonomic classification.</title>
        <authorList>
            <person name="Goeker M."/>
        </authorList>
    </citation>
    <scope>NUCLEOTIDE SEQUENCE [LARGE SCALE GENOMIC DNA]</scope>
    <source>
        <strain evidence="2 3">DSM 24906</strain>
    </source>
</reference>
<accession>A0AA45HJ89</accession>
<dbReference type="PANTHER" id="PTHR33594:SF1">
    <property type="entry name" value="HD_PDEASE DOMAIN-CONTAINING PROTEIN"/>
    <property type="match status" value="1"/>
</dbReference>
<dbReference type="PROSITE" id="PS51831">
    <property type="entry name" value="HD"/>
    <property type="match status" value="1"/>
</dbReference>
<sequence length="189" mass="22063">MNSIFVEKTRDYILSQEYHITHSIDHIFRVLKNSIFISTFEGGDMEEIAISALLHDIARDEELKNPKIDHAEKGAEIAKNFLININYPKHEEVYYNIMVHRYSKGKIPKTIEAKILQDADRLDALGAIGISRVLMHNNGETLNKRIEHFYDKILKLKDGMNTQKGYELALEKHRLVEKFVHALEEELRY</sequence>
<dbReference type="AlphaFoldDB" id="A0AA45HJ89"/>
<dbReference type="Gene3D" id="1.10.3210.50">
    <property type="match status" value="1"/>
</dbReference>
<dbReference type="RefSeq" id="WP_109604132.1">
    <property type="nucleotide sequence ID" value="NZ_QGGI01000004.1"/>
</dbReference>
<dbReference type="SUPFAM" id="SSF109604">
    <property type="entry name" value="HD-domain/PDEase-like"/>
    <property type="match status" value="1"/>
</dbReference>
<dbReference type="Proteomes" id="UP000245921">
    <property type="component" value="Unassembled WGS sequence"/>
</dbReference>
<protein>
    <recommendedName>
        <fullName evidence="1">HD domain-containing protein</fullName>
    </recommendedName>
</protein>
<dbReference type="InterPro" id="IPR006674">
    <property type="entry name" value="HD_domain"/>
</dbReference>
<evidence type="ECO:0000313" key="3">
    <source>
        <dbReference type="Proteomes" id="UP000245921"/>
    </source>
</evidence>
<gene>
    <name evidence="2" type="ORF">C7380_1044</name>
</gene>
<dbReference type="Pfam" id="PF01966">
    <property type="entry name" value="HD"/>
    <property type="match status" value="1"/>
</dbReference>
<evidence type="ECO:0000259" key="1">
    <source>
        <dbReference type="PROSITE" id="PS51831"/>
    </source>
</evidence>
<dbReference type="CDD" id="cd00077">
    <property type="entry name" value="HDc"/>
    <property type="match status" value="1"/>
</dbReference>
<comment type="caution">
    <text evidence="2">The sequence shown here is derived from an EMBL/GenBank/DDBJ whole genome shotgun (WGS) entry which is preliminary data.</text>
</comment>
<name>A0AA45HJ89_9BACT</name>
<dbReference type="SMART" id="SM00471">
    <property type="entry name" value="HDc"/>
    <property type="match status" value="1"/>
</dbReference>
<organism evidence="2 3">
    <name type="scientific">Oceanotoga teriensis</name>
    <dbReference type="NCBI Taxonomy" id="515440"/>
    <lineage>
        <taxon>Bacteria</taxon>
        <taxon>Thermotogati</taxon>
        <taxon>Thermotogota</taxon>
        <taxon>Thermotogae</taxon>
        <taxon>Petrotogales</taxon>
        <taxon>Petrotogaceae</taxon>
        <taxon>Oceanotoga</taxon>
    </lineage>
</organism>
<dbReference type="PANTHER" id="PTHR33594">
    <property type="entry name" value="SUPERFAMILY HYDROLASE, PUTATIVE (AFU_ORTHOLOGUE AFUA_1G03035)-RELATED"/>
    <property type="match status" value="1"/>
</dbReference>
<proteinExistence type="predicted"/>
<dbReference type="InterPro" id="IPR003607">
    <property type="entry name" value="HD/PDEase_dom"/>
</dbReference>
<evidence type="ECO:0000313" key="2">
    <source>
        <dbReference type="EMBL" id="PWJ95590.1"/>
    </source>
</evidence>